<proteinExistence type="predicted"/>
<dbReference type="Proteomes" id="UP001151760">
    <property type="component" value="Unassembled WGS sequence"/>
</dbReference>
<evidence type="ECO:0000256" key="1">
    <source>
        <dbReference type="SAM" id="MobiDB-lite"/>
    </source>
</evidence>
<sequence>MERGFLSQKGSRVGRGVKEKNIDRNQMDTTFGFGLSTESDDTMNKDTPVIVASAVKEGVTPSVVDMMAEKDKLSSLEDTTIPGSFPPLSTSVSTTAGNAPGKSSYANITSKPSGKKVNVHTLFTPGDENLLKEDVSTVPVWVNLHGVPVTAFSEDGLSAIATKLTDVELKDNIVMAMPKITREGHYTCNVRVEYEWKPPRCSSCKVFRHVHEECTMNTGVGEKKTVKKPSRTSRSVPVGPKIGFKPQKEYRPVTKKPTASSSGNKKKDVEPTIEVSNSNPFDVINLVNNDEEFGTNGGTNNLVKNEATSSGFSFMNIDNNEECASNTPIGAKIDKIERQIGEGKLRLLDNDGNPLVPTGIMESDSEVELVFLKTANLGILTSGKDGSDKGYGTNCLLEQWRDSYPDNDDYDPYDDDMYENHDFSEHLQSICDDLDIAVRGRKQK</sequence>
<comment type="caution">
    <text evidence="2">The sequence shown here is derived from an EMBL/GenBank/DDBJ whole genome shotgun (WGS) entry which is preliminary data.</text>
</comment>
<evidence type="ECO:0000313" key="2">
    <source>
        <dbReference type="EMBL" id="GJT28943.1"/>
    </source>
</evidence>
<protein>
    <recommendedName>
        <fullName evidence="4">DUF4283 domain-containing protein</fullName>
    </recommendedName>
</protein>
<feature type="region of interest" description="Disordered" evidence="1">
    <location>
        <begin position="77"/>
        <end position="109"/>
    </location>
</feature>
<dbReference type="InterPro" id="IPR040256">
    <property type="entry name" value="At4g02000-like"/>
</dbReference>
<organism evidence="2 3">
    <name type="scientific">Tanacetum coccineum</name>
    <dbReference type="NCBI Taxonomy" id="301880"/>
    <lineage>
        <taxon>Eukaryota</taxon>
        <taxon>Viridiplantae</taxon>
        <taxon>Streptophyta</taxon>
        <taxon>Embryophyta</taxon>
        <taxon>Tracheophyta</taxon>
        <taxon>Spermatophyta</taxon>
        <taxon>Magnoliopsida</taxon>
        <taxon>eudicotyledons</taxon>
        <taxon>Gunneridae</taxon>
        <taxon>Pentapetalae</taxon>
        <taxon>asterids</taxon>
        <taxon>campanulids</taxon>
        <taxon>Asterales</taxon>
        <taxon>Asteraceae</taxon>
        <taxon>Asteroideae</taxon>
        <taxon>Anthemideae</taxon>
        <taxon>Anthemidinae</taxon>
        <taxon>Tanacetum</taxon>
    </lineage>
</organism>
<feature type="region of interest" description="Disordered" evidence="1">
    <location>
        <begin position="1"/>
        <end position="21"/>
    </location>
</feature>
<reference evidence="2" key="2">
    <citation type="submission" date="2022-01" db="EMBL/GenBank/DDBJ databases">
        <authorList>
            <person name="Yamashiro T."/>
            <person name="Shiraishi A."/>
            <person name="Satake H."/>
            <person name="Nakayama K."/>
        </authorList>
    </citation>
    <scope>NUCLEOTIDE SEQUENCE</scope>
</reference>
<accession>A0ABQ5CPX3</accession>
<evidence type="ECO:0000313" key="3">
    <source>
        <dbReference type="Proteomes" id="UP001151760"/>
    </source>
</evidence>
<evidence type="ECO:0008006" key="4">
    <source>
        <dbReference type="Google" id="ProtNLM"/>
    </source>
</evidence>
<gene>
    <name evidence="2" type="ORF">Tco_0909218</name>
</gene>
<keyword evidence="3" id="KW-1185">Reference proteome</keyword>
<reference evidence="2" key="1">
    <citation type="journal article" date="2022" name="Int. J. Mol. Sci.">
        <title>Draft Genome of Tanacetum Coccineum: Genomic Comparison of Closely Related Tanacetum-Family Plants.</title>
        <authorList>
            <person name="Yamashiro T."/>
            <person name="Shiraishi A."/>
            <person name="Nakayama K."/>
            <person name="Satake H."/>
        </authorList>
    </citation>
    <scope>NUCLEOTIDE SEQUENCE</scope>
</reference>
<dbReference type="PANTHER" id="PTHR31286">
    <property type="entry name" value="GLYCINE-RICH CELL WALL STRUCTURAL PROTEIN 1.8-LIKE"/>
    <property type="match status" value="1"/>
</dbReference>
<feature type="compositionally biased region" description="Polar residues" evidence="1">
    <location>
        <begin position="77"/>
        <end position="97"/>
    </location>
</feature>
<name>A0ABQ5CPX3_9ASTR</name>
<dbReference type="PANTHER" id="PTHR31286:SF99">
    <property type="entry name" value="DUF4283 DOMAIN-CONTAINING PROTEIN"/>
    <property type="match status" value="1"/>
</dbReference>
<dbReference type="EMBL" id="BQNB010014501">
    <property type="protein sequence ID" value="GJT28943.1"/>
    <property type="molecule type" value="Genomic_DNA"/>
</dbReference>
<feature type="region of interest" description="Disordered" evidence="1">
    <location>
        <begin position="222"/>
        <end position="274"/>
    </location>
</feature>